<gene>
    <name evidence="1" type="ORF">Vadar_013551</name>
</gene>
<evidence type="ECO:0000313" key="1">
    <source>
        <dbReference type="EMBL" id="KAH7860450.1"/>
    </source>
</evidence>
<comment type="caution">
    <text evidence="1">The sequence shown here is derived from an EMBL/GenBank/DDBJ whole genome shotgun (WGS) entry which is preliminary data.</text>
</comment>
<accession>A0ACB7Z3U9</accession>
<dbReference type="EMBL" id="CM037154">
    <property type="protein sequence ID" value="KAH7860450.1"/>
    <property type="molecule type" value="Genomic_DNA"/>
</dbReference>
<organism evidence="1 2">
    <name type="scientific">Vaccinium darrowii</name>
    <dbReference type="NCBI Taxonomy" id="229202"/>
    <lineage>
        <taxon>Eukaryota</taxon>
        <taxon>Viridiplantae</taxon>
        <taxon>Streptophyta</taxon>
        <taxon>Embryophyta</taxon>
        <taxon>Tracheophyta</taxon>
        <taxon>Spermatophyta</taxon>
        <taxon>Magnoliopsida</taxon>
        <taxon>eudicotyledons</taxon>
        <taxon>Gunneridae</taxon>
        <taxon>Pentapetalae</taxon>
        <taxon>asterids</taxon>
        <taxon>Ericales</taxon>
        <taxon>Ericaceae</taxon>
        <taxon>Vaccinioideae</taxon>
        <taxon>Vaccinieae</taxon>
        <taxon>Vaccinium</taxon>
    </lineage>
</organism>
<protein>
    <submittedName>
        <fullName evidence="1">Uncharacterized protein</fullName>
    </submittedName>
</protein>
<name>A0ACB7Z3U9_9ERIC</name>
<sequence length="137" mass="15603">MLSLRKLNQQPNTAQLLWLTRNQPNKHMYNQNSSVKTKAIPIANSLLLGVTKKPDITVFLGTSALLLFMFWISNFVVPEMVLKDLQSDQTSEDQKPDVDNNLIDFDNRSTTSEGSKRSRRKKNVASRVPSNDNTIRK</sequence>
<evidence type="ECO:0000313" key="2">
    <source>
        <dbReference type="Proteomes" id="UP000828048"/>
    </source>
</evidence>
<keyword evidence="2" id="KW-1185">Reference proteome</keyword>
<reference evidence="1 2" key="1">
    <citation type="journal article" date="2021" name="Hortic Res">
        <title>High-quality reference genome and annotation aids understanding of berry development for evergreen blueberry (Vaccinium darrowii).</title>
        <authorList>
            <person name="Yu J."/>
            <person name="Hulse-Kemp A.M."/>
            <person name="Babiker E."/>
            <person name="Staton M."/>
        </authorList>
    </citation>
    <scope>NUCLEOTIDE SEQUENCE [LARGE SCALE GENOMIC DNA]</scope>
    <source>
        <strain evidence="2">cv. NJ 8807/NJ 8810</strain>
        <tissue evidence="1">Young leaf</tissue>
    </source>
</reference>
<proteinExistence type="predicted"/>
<dbReference type="Proteomes" id="UP000828048">
    <property type="component" value="Chromosome 4"/>
</dbReference>